<feature type="compositionally biased region" description="Acidic residues" evidence="1">
    <location>
        <begin position="472"/>
        <end position="486"/>
    </location>
</feature>
<feature type="region of interest" description="Disordered" evidence="1">
    <location>
        <begin position="464"/>
        <end position="486"/>
    </location>
</feature>
<proteinExistence type="predicted"/>
<reference evidence="2" key="1">
    <citation type="submission" date="2021-07" db="EMBL/GenBank/DDBJ databases">
        <authorList>
            <person name="Catto M.A."/>
            <person name="Jacobson A."/>
            <person name="Kennedy G."/>
            <person name="Labadie P."/>
            <person name="Hunt B.G."/>
            <person name="Srinivasan R."/>
        </authorList>
    </citation>
    <scope>NUCLEOTIDE SEQUENCE</scope>
    <source>
        <strain evidence="2">PL_HMW_Pooled</strain>
        <tissue evidence="2">Head</tissue>
    </source>
</reference>
<name>A0AAE1HMC2_9NEOP</name>
<feature type="compositionally biased region" description="Basic and acidic residues" evidence="1">
    <location>
        <begin position="258"/>
        <end position="271"/>
    </location>
</feature>
<accession>A0AAE1HMC2</accession>
<sequence>MRPNLSTLLFRYGETYEAWTDRLGQPDVKWPIRFQRIVISRKTMSLADIPEKACIPCIPEQASLPDHAEQAASISTLDDDLVLSDSASSDDESARKYQTSNMEMFERDMDSLLYSMESLEPGPSVVIQGSASNLITSTPEMRKRVPIMKQRIRPRSACFDISPVKPLKRPLEVSSASSCKRQKKNEAVKEEKVKLRALIDLERKEKARKRQVTEEKARARKEELAKATEEKKQNKAKAADETKQKEVKEKKELKRRSTSIEKEKVTKRMRENITPVQDSEDVTMSDDVSTDGSAAASSSAGDCSMKIDGETLKFEMNAKLFGEKIIKTMMSKCNTQRSTQAKSTTAVTFRVKNMSGKTVQHWCPLCEKHVANISTHVSKPTKKEAEFHEGADTNLLVAYHNQIFTRGMRGPINVASLAKEILKIKDKEALVKKLKNAFSAFGIGTVTSDSESFPLQDMSTVFSKGFPKNHDDEVEEQADQEIAEGD</sequence>
<dbReference type="Proteomes" id="UP001219518">
    <property type="component" value="Unassembled WGS sequence"/>
</dbReference>
<comment type="caution">
    <text evidence="2">The sequence shown here is derived from an EMBL/GenBank/DDBJ whole genome shotgun (WGS) entry which is preliminary data.</text>
</comment>
<reference evidence="2" key="2">
    <citation type="journal article" date="2023" name="BMC Genomics">
        <title>Pest status, molecular evolution, and epigenetic factors derived from the genome assembly of Frankliniella fusca, a thysanopteran phytovirus vector.</title>
        <authorList>
            <person name="Catto M.A."/>
            <person name="Labadie P.E."/>
            <person name="Jacobson A.L."/>
            <person name="Kennedy G.G."/>
            <person name="Srinivasan R."/>
            <person name="Hunt B.G."/>
        </authorList>
    </citation>
    <scope>NUCLEOTIDE SEQUENCE</scope>
    <source>
        <strain evidence="2">PL_HMW_Pooled</strain>
    </source>
</reference>
<feature type="region of interest" description="Disordered" evidence="1">
    <location>
        <begin position="205"/>
        <end position="302"/>
    </location>
</feature>
<feature type="compositionally biased region" description="Low complexity" evidence="1">
    <location>
        <begin position="285"/>
        <end position="302"/>
    </location>
</feature>
<feature type="compositionally biased region" description="Basic and acidic residues" evidence="1">
    <location>
        <begin position="205"/>
        <end position="252"/>
    </location>
</feature>
<keyword evidence="3" id="KW-1185">Reference proteome</keyword>
<organism evidence="2 3">
    <name type="scientific">Frankliniella fusca</name>
    <dbReference type="NCBI Taxonomy" id="407009"/>
    <lineage>
        <taxon>Eukaryota</taxon>
        <taxon>Metazoa</taxon>
        <taxon>Ecdysozoa</taxon>
        <taxon>Arthropoda</taxon>
        <taxon>Hexapoda</taxon>
        <taxon>Insecta</taxon>
        <taxon>Pterygota</taxon>
        <taxon>Neoptera</taxon>
        <taxon>Paraneoptera</taxon>
        <taxon>Thysanoptera</taxon>
        <taxon>Terebrantia</taxon>
        <taxon>Thripoidea</taxon>
        <taxon>Thripidae</taxon>
        <taxon>Frankliniella</taxon>
    </lineage>
</organism>
<evidence type="ECO:0000313" key="3">
    <source>
        <dbReference type="Proteomes" id="UP001219518"/>
    </source>
</evidence>
<evidence type="ECO:0000256" key="1">
    <source>
        <dbReference type="SAM" id="MobiDB-lite"/>
    </source>
</evidence>
<gene>
    <name evidence="2" type="ORF">KUF71_002325</name>
</gene>
<protein>
    <submittedName>
        <fullName evidence="2">Type VII secretion system protein EssB</fullName>
    </submittedName>
</protein>
<dbReference type="EMBL" id="JAHWGI010001161">
    <property type="protein sequence ID" value="KAK3923995.1"/>
    <property type="molecule type" value="Genomic_DNA"/>
</dbReference>
<dbReference type="AlphaFoldDB" id="A0AAE1HMC2"/>
<evidence type="ECO:0000313" key="2">
    <source>
        <dbReference type="EMBL" id="KAK3923995.1"/>
    </source>
</evidence>